<evidence type="ECO:0000256" key="1">
    <source>
        <dbReference type="SAM" id="Phobius"/>
    </source>
</evidence>
<dbReference type="Proteomes" id="UP000034137">
    <property type="component" value="Unassembled WGS sequence"/>
</dbReference>
<feature type="chain" id="PRO_5002533963" evidence="2">
    <location>
        <begin position="21"/>
        <end position="136"/>
    </location>
</feature>
<name>A0A0G0PVW5_9BACT</name>
<dbReference type="EMBL" id="LBXO01000037">
    <property type="protein sequence ID" value="KKR32304.1"/>
    <property type="molecule type" value="Genomic_DNA"/>
</dbReference>
<gene>
    <name evidence="3" type="ORF">UT64_C0037G0003</name>
</gene>
<protein>
    <submittedName>
        <fullName evidence="3">Uncharacterized protein</fullName>
    </submittedName>
</protein>
<keyword evidence="1" id="KW-1133">Transmembrane helix</keyword>
<comment type="caution">
    <text evidence="3">The sequence shown here is derived from an EMBL/GenBank/DDBJ whole genome shotgun (WGS) entry which is preliminary data.</text>
</comment>
<keyword evidence="2" id="KW-0732">Signal</keyword>
<keyword evidence="1" id="KW-0812">Transmembrane</keyword>
<reference evidence="3 4" key="1">
    <citation type="journal article" date="2015" name="Nature">
        <title>rRNA introns, odd ribosomes, and small enigmatic genomes across a large radiation of phyla.</title>
        <authorList>
            <person name="Brown C.T."/>
            <person name="Hug L.A."/>
            <person name="Thomas B.C."/>
            <person name="Sharon I."/>
            <person name="Castelle C.J."/>
            <person name="Singh A."/>
            <person name="Wilkins M.J."/>
            <person name="Williams K.H."/>
            <person name="Banfield J.F."/>
        </authorList>
    </citation>
    <scope>NUCLEOTIDE SEQUENCE [LARGE SCALE GENOMIC DNA]</scope>
</reference>
<sequence length="136" mass="14948">MKIKKILPNLALLVVLLVSATSFSWQQCVPSACNDSDNICSSSGPCVNETTTEHIAERLSILNTTIPNQQTGIFLLGAIVLFSIRKGCLFGLVRLLASRQKIKIKNHSHSLARLNTYLLDLFSNGVLHPKTYLLAI</sequence>
<feature type="transmembrane region" description="Helical" evidence="1">
    <location>
        <begin position="73"/>
        <end position="97"/>
    </location>
</feature>
<feature type="signal peptide" evidence="2">
    <location>
        <begin position="1"/>
        <end position="20"/>
    </location>
</feature>
<proteinExistence type="predicted"/>
<organism evidence="3 4">
    <name type="scientific">Candidatus Falkowbacteria bacterium GW2011_GWF2_39_8</name>
    <dbReference type="NCBI Taxonomy" id="1618642"/>
    <lineage>
        <taxon>Bacteria</taxon>
        <taxon>Candidatus Falkowiibacteriota</taxon>
    </lineage>
</organism>
<keyword evidence="1" id="KW-0472">Membrane</keyword>
<evidence type="ECO:0000313" key="4">
    <source>
        <dbReference type="Proteomes" id="UP000034137"/>
    </source>
</evidence>
<dbReference type="AlphaFoldDB" id="A0A0G0PVW5"/>
<evidence type="ECO:0000313" key="3">
    <source>
        <dbReference type="EMBL" id="KKR32304.1"/>
    </source>
</evidence>
<evidence type="ECO:0000256" key="2">
    <source>
        <dbReference type="SAM" id="SignalP"/>
    </source>
</evidence>
<accession>A0A0G0PVW5</accession>